<evidence type="ECO:0000259" key="17">
    <source>
        <dbReference type="PROSITE" id="PS50089"/>
    </source>
</evidence>
<evidence type="ECO:0000313" key="19">
    <source>
        <dbReference type="Proteomes" id="UP001279734"/>
    </source>
</evidence>
<accession>A0AAD3T238</accession>
<evidence type="ECO:0000256" key="3">
    <source>
        <dbReference type="ARBA" id="ARBA00004906"/>
    </source>
</evidence>
<dbReference type="PANTHER" id="PTHR46913:SF1">
    <property type="entry name" value="RING-H2 FINGER PROTEIN ATL16"/>
    <property type="match status" value="1"/>
</dbReference>
<dbReference type="Pfam" id="PF13639">
    <property type="entry name" value="zf-RING_2"/>
    <property type="match status" value="1"/>
</dbReference>
<dbReference type="Gene3D" id="3.30.40.10">
    <property type="entry name" value="Zinc/RING finger domain, C3HC4 (zinc finger)"/>
    <property type="match status" value="1"/>
</dbReference>
<comment type="catalytic activity">
    <reaction evidence="1">
        <text>S-ubiquitinyl-[E2 ubiquitin-conjugating enzyme]-L-cysteine + [acceptor protein]-L-lysine = [E2 ubiquitin-conjugating enzyme]-L-cysteine + N(6)-ubiquitinyl-[acceptor protein]-L-lysine.</text>
        <dbReference type="EC" id="2.3.2.27"/>
    </reaction>
</comment>
<evidence type="ECO:0000256" key="12">
    <source>
        <dbReference type="ARBA" id="ARBA00023136"/>
    </source>
</evidence>
<dbReference type="GO" id="GO:0008270">
    <property type="term" value="F:zinc ion binding"/>
    <property type="evidence" value="ECO:0007669"/>
    <property type="project" value="UniProtKB-KW"/>
</dbReference>
<evidence type="ECO:0000313" key="18">
    <source>
        <dbReference type="EMBL" id="GMH21623.1"/>
    </source>
</evidence>
<proteinExistence type="inferred from homology"/>
<evidence type="ECO:0000256" key="15">
    <source>
        <dbReference type="SAM" id="MobiDB-lite"/>
    </source>
</evidence>
<evidence type="ECO:0000256" key="14">
    <source>
        <dbReference type="PROSITE-ProRule" id="PRU00175"/>
    </source>
</evidence>
<evidence type="ECO:0000256" key="5">
    <source>
        <dbReference type="ARBA" id="ARBA00022679"/>
    </source>
</evidence>
<dbReference type="InterPro" id="IPR001841">
    <property type="entry name" value="Znf_RING"/>
</dbReference>
<evidence type="ECO:0000256" key="8">
    <source>
        <dbReference type="ARBA" id="ARBA00022771"/>
    </source>
</evidence>
<evidence type="ECO:0000256" key="10">
    <source>
        <dbReference type="ARBA" id="ARBA00022833"/>
    </source>
</evidence>
<dbReference type="PROSITE" id="PS50089">
    <property type="entry name" value="ZF_RING_2"/>
    <property type="match status" value="1"/>
</dbReference>
<name>A0AAD3T238_NEPGR</name>
<keyword evidence="5" id="KW-0808">Transferase</keyword>
<dbReference type="SMART" id="SM00184">
    <property type="entry name" value="RING"/>
    <property type="match status" value="1"/>
</dbReference>
<keyword evidence="12 16" id="KW-0472">Membrane</keyword>
<keyword evidence="9" id="KW-0833">Ubl conjugation pathway</keyword>
<comment type="similarity">
    <text evidence="13">Belongs to the RING-type zinc finger family. ATL subfamily.</text>
</comment>
<dbReference type="Proteomes" id="UP001279734">
    <property type="component" value="Unassembled WGS sequence"/>
</dbReference>
<dbReference type="SUPFAM" id="SSF57850">
    <property type="entry name" value="RING/U-box"/>
    <property type="match status" value="1"/>
</dbReference>
<evidence type="ECO:0000256" key="7">
    <source>
        <dbReference type="ARBA" id="ARBA00022723"/>
    </source>
</evidence>
<organism evidence="18 19">
    <name type="scientific">Nepenthes gracilis</name>
    <name type="common">Slender pitcher plant</name>
    <dbReference type="NCBI Taxonomy" id="150966"/>
    <lineage>
        <taxon>Eukaryota</taxon>
        <taxon>Viridiplantae</taxon>
        <taxon>Streptophyta</taxon>
        <taxon>Embryophyta</taxon>
        <taxon>Tracheophyta</taxon>
        <taxon>Spermatophyta</taxon>
        <taxon>Magnoliopsida</taxon>
        <taxon>eudicotyledons</taxon>
        <taxon>Gunneridae</taxon>
        <taxon>Pentapetalae</taxon>
        <taxon>Caryophyllales</taxon>
        <taxon>Nepenthaceae</taxon>
        <taxon>Nepenthes</taxon>
    </lineage>
</organism>
<keyword evidence="10" id="KW-0862">Zinc</keyword>
<dbReference type="PANTHER" id="PTHR46913">
    <property type="entry name" value="RING-H2 FINGER PROTEIN ATL16"/>
    <property type="match status" value="1"/>
</dbReference>
<dbReference type="GO" id="GO:0016020">
    <property type="term" value="C:membrane"/>
    <property type="evidence" value="ECO:0007669"/>
    <property type="project" value="UniProtKB-SubCell"/>
</dbReference>
<dbReference type="InterPro" id="IPR044600">
    <property type="entry name" value="ATL1/ATL16-like"/>
</dbReference>
<keyword evidence="8 14" id="KW-0863">Zinc-finger</keyword>
<dbReference type="FunFam" id="3.30.40.10:FF:000187">
    <property type="entry name" value="E3 ubiquitin-protein ligase ATL6"/>
    <property type="match status" value="1"/>
</dbReference>
<feature type="region of interest" description="Disordered" evidence="15">
    <location>
        <begin position="248"/>
        <end position="298"/>
    </location>
</feature>
<keyword evidence="6 16" id="KW-0812">Transmembrane</keyword>
<dbReference type="InterPro" id="IPR013083">
    <property type="entry name" value="Znf_RING/FYVE/PHD"/>
</dbReference>
<keyword evidence="11 16" id="KW-1133">Transmembrane helix</keyword>
<dbReference type="GO" id="GO:0016567">
    <property type="term" value="P:protein ubiquitination"/>
    <property type="evidence" value="ECO:0007669"/>
    <property type="project" value="InterPro"/>
</dbReference>
<evidence type="ECO:0000256" key="13">
    <source>
        <dbReference type="ARBA" id="ARBA00024209"/>
    </source>
</evidence>
<comment type="caution">
    <text evidence="18">The sequence shown here is derived from an EMBL/GenBank/DDBJ whole genome shotgun (WGS) entry which is preliminary data.</text>
</comment>
<dbReference type="GO" id="GO:0061630">
    <property type="term" value="F:ubiquitin protein ligase activity"/>
    <property type="evidence" value="ECO:0007669"/>
    <property type="project" value="UniProtKB-EC"/>
</dbReference>
<evidence type="ECO:0000256" key="6">
    <source>
        <dbReference type="ARBA" id="ARBA00022692"/>
    </source>
</evidence>
<protein>
    <recommendedName>
        <fullName evidence="4">RING-type E3 ubiquitin transferase</fullName>
        <ecNumber evidence="4">2.3.2.27</ecNumber>
    </recommendedName>
</protein>
<evidence type="ECO:0000256" key="9">
    <source>
        <dbReference type="ARBA" id="ARBA00022786"/>
    </source>
</evidence>
<feature type="compositionally biased region" description="Basic and acidic residues" evidence="15">
    <location>
        <begin position="289"/>
        <end position="298"/>
    </location>
</feature>
<evidence type="ECO:0000256" key="16">
    <source>
        <dbReference type="SAM" id="Phobius"/>
    </source>
</evidence>
<dbReference type="EC" id="2.3.2.27" evidence="4"/>
<keyword evidence="19" id="KW-1185">Reference proteome</keyword>
<feature type="transmembrane region" description="Helical" evidence="16">
    <location>
        <begin position="65"/>
        <end position="85"/>
    </location>
</feature>
<keyword evidence="7" id="KW-0479">Metal-binding</keyword>
<evidence type="ECO:0000256" key="2">
    <source>
        <dbReference type="ARBA" id="ARBA00004167"/>
    </source>
</evidence>
<dbReference type="AlphaFoldDB" id="A0AAD3T238"/>
<reference evidence="18" key="1">
    <citation type="submission" date="2023-05" db="EMBL/GenBank/DDBJ databases">
        <title>Nepenthes gracilis genome sequencing.</title>
        <authorList>
            <person name="Fukushima K."/>
        </authorList>
    </citation>
    <scope>NUCLEOTIDE SEQUENCE</scope>
    <source>
        <strain evidence="18">SING2019-196</strain>
    </source>
</reference>
<dbReference type="CDD" id="cd16461">
    <property type="entry name" value="RING-H2_EL5-like"/>
    <property type="match status" value="1"/>
</dbReference>
<evidence type="ECO:0000256" key="1">
    <source>
        <dbReference type="ARBA" id="ARBA00000900"/>
    </source>
</evidence>
<gene>
    <name evidence="18" type="ORF">Nepgr_023465</name>
</gene>
<evidence type="ECO:0000256" key="4">
    <source>
        <dbReference type="ARBA" id="ARBA00012483"/>
    </source>
</evidence>
<feature type="domain" description="RING-type" evidence="17">
    <location>
        <begin position="159"/>
        <end position="201"/>
    </location>
</feature>
<comment type="pathway">
    <text evidence="3">Protein modification; protein ubiquitination.</text>
</comment>
<dbReference type="EMBL" id="BSYO01000023">
    <property type="protein sequence ID" value="GMH21623.1"/>
    <property type="molecule type" value="Genomic_DNA"/>
</dbReference>
<evidence type="ECO:0000256" key="11">
    <source>
        <dbReference type="ARBA" id="ARBA00022989"/>
    </source>
</evidence>
<sequence length="298" mass="32466">METVGAPQPWASAASSAPNNFNDCSRGICTIYCRQWCYYSLLPPPPPFSFPDYDAGGSGGGVSPLMVAAISLLASAFLLLSYYTVVSKYCRRWRSSGRSRDRVQFQSAEEDLEARLDQLVREPTNSQRVSSTGVDARFIKSITVFNYRRGDGLIEGTDCAVCLSEFKEEERLRLMPNCQHAFHVPCIDAWLKSNSSCPLCRSSMIDRPPLPVVREGSGTRTNPANVSALRVENGSDVAVLADNPEMISNRHEMPNSHGGGGSGSSNEDDRDGVGKEGTQRCSSSISMAERGDSGIKFN</sequence>
<comment type="subcellular location">
    <subcellularLocation>
        <location evidence="2">Membrane</location>
        <topology evidence="2">Single-pass membrane protein</topology>
    </subcellularLocation>
</comment>